<dbReference type="EC" id="1.1.1.49" evidence="7"/>
<keyword evidence="6 7" id="KW-0119">Carbohydrate metabolism</keyword>
<comment type="caution">
    <text evidence="10">The sequence shown here is derived from an EMBL/GenBank/DDBJ whole genome shotgun (WGS) entry which is preliminary data.</text>
</comment>
<dbReference type="NCBIfam" id="TIGR00871">
    <property type="entry name" value="zwf"/>
    <property type="match status" value="1"/>
</dbReference>
<dbReference type="GO" id="GO:0005829">
    <property type="term" value="C:cytosol"/>
    <property type="evidence" value="ECO:0007669"/>
    <property type="project" value="TreeGrafter"/>
</dbReference>
<feature type="domain" description="Glucose-6-phosphate dehydrogenase NAD-binding" evidence="8">
    <location>
        <begin position="21"/>
        <end position="206"/>
    </location>
</feature>
<dbReference type="GO" id="GO:0009051">
    <property type="term" value="P:pentose-phosphate shunt, oxidative branch"/>
    <property type="evidence" value="ECO:0007669"/>
    <property type="project" value="TreeGrafter"/>
</dbReference>
<sequence length="503" mass="56295">MNDCPGVAKDVKSSDPCVIAIFGITGDLARKKILPALYNLFKMGLLNPRTRIIGIGRRKYSNIEYNEYIKSSAPDAAGAESQAAADFIAMNDYCCADFNLPYEYAGIKDFLKKTAVKYKICDFLYYLSTPPADFERIITLIHDSGLSKPDFLDISCAGAFVRVVIEKPYGYDIDSAKSLNRKVLSIFSEDQIYRIDHYLGKETVQNIMIFRFINGIFEPIWNQNYIDNVQIRVFESEGIGSRANYFDRSGIIRDIIQNHSLQMLSMIAMEPPASMDADSVRNEKLKVFQSMRPFDGSNPSSSLAAGQYAAGEIGGAPVPAYTDESNIDKNSETETFAAIKLLIDNWRWAGVPFYLTAAKRMPERLTEVIVTFKPAPHLIFNNFCHVSEQVSNKLVIRVQPDEGISLKILCKKPGFEMGLHTVSMDFNYSSAFDGALPEAYERLILDALNGDATLFMRSDEIEAAWDYITPILNCLKNREVKVKKYAAGSLGPELCGFFGLNIC</sequence>
<dbReference type="UniPathway" id="UPA00115">
    <property type="reaction ID" value="UER00408"/>
</dbReference>
<feature type="binding site" evidence="7">
    <location>
        <position position="235"/>
    </location>
    <ligand>
        <name>substrate</name>
    </ligand>
</feature>
<evidence type="ECO:0000313" key="11">
    <source>
        <dbReference type="Proteomes" id="UP000178735"/>
    </source>
</evidence>
<dbReference type="EMBL" id="MGFH01000217">
    <property type="protein sequence ID" value="OGM02081.1"/>
    <property type="molecule type" value="Genomic_DNA"/>
</dbReference>
<comment type="pathway">
    <text evidence="1 7">Carbohydrate degradation; pentose phosphate pathway; D-ribulose 5-phosphate from D-glucose 6-phosphate (oxidative stage): step 1/3.</text>
</comment>
<keyword evidence="3 7" id="KW-0313">Glucose metabolism</keyword>
<comment type="similarity">
    <text evidence="2 7">Belongs to the glucose-6-phosphate dehydrogenase family.</text>
</comment>
<keyword evidence="5 7" id="KW-0560">Oxidoreductase</keyword>
<dbReference type="Pfam" id="PF00479">
    <property type="entry name" value="G6PD_N"/>
    <property type="match status" value="1"/>
</dbReference>
<feature type="binding site" evidence="7">
    <location>
        <begin position="97"/>
        <end position="98"/>
    </location>
    <ligand>
        <name>NADP(+)</name>
        <dbReference type="ChEBI" id="CHEBI:58349"/>
    </ligand>
</feature>
<dbReference type="GO" id="GO:0006006">
    <property type="term" value="P:glucose metabolic process"/>
    <property type="evidence" value="ECO:0007669"/>
    <property type="project" value="UniProtKB-KW"/>
</dbReference>
<evidence type="ECO:0000256" key="5">
    <source>
        <dbReference type="ARBA" id="ARBA00023002"/>
    </source>
</evidence>
<comment type="function">
    <text evidence="7">Catalyzes the oxidation of glucose 6-phosphate to 6-phosphogluconolactone.</text>
</comment>
<dbReference type="InterPro" id="IPR022674">
    <property type="entry name" value="G6P_DH_NAD-bd"/>
</dbReference>
<proteinExistence type="inferred from homology"/>
<comment type="caution">
    <text evidence="7">Lacks conserved residue(s) required for the propagation of feature annotation.</text>
</comment>
<dbReference type="Proteomes" id="UP000178735">
    <property type="component" value="Unassembled WGS sequence"/>
</dbReference>
<feature type="binding site" evidence="7">
    <location>
        <position position="167"/>
    </location>
    <ligand>
        <name>NADP(+)</name>
        <dbReference type="ChEBI" id="CHEBI:58349"/>
    </ligand>
</feature>
<protein>
    <recommendedName>
        <fullName evidence="7">Glucose-6-phosphate 1-dehydrogenase</fullName>
        <shortName evidence="7">G6PD</shortName>
        <ecNumber evidence="7">1.1.1.49</ecNumber>
    </recommendedName>
</protein>
<evidence type="ECO:0000256" key="2">
    <source>
        <dbReference type="ARBA" id="ARBA00009975"/>
    </source>
</evidence>
<dbReference type="PANTHER" id="PTHR23429:SF0">
    <property type="entry name" value="GLUCOSE-6-PHOSPHATE 1-DEHYDROGENASE"/>
    <property type="match status" value="1"/>
</dbReference>
<feature type="binding site" evidence="7">
    <location>
        <position position="254"/>
    </location>
    <ligand>
        <name>substrate</name>
    </ligand>
</feature>
<dbReference type="PIRSF" id="PIRSF000110">
    <property type="entry name" value="G6PD"/>
    <property type="match status" value="1"/>
</dbReference>
<feature type="binding site" evidence="7">
    <location>
        <position position="201"/>
    </location>
    <ligand>
        <name>substrate</name>
    </ligand>
</feature>
<dbReference type="Pfam" id="PF02781">
    <property type="entry name" value="G6PD_C"/>
    <property type="match status" value="1"/>
</dbReference>
<feature type="binding site" evidence="7">
    <location>
        <position position="197"/>
    </location>
    <ligand>
        <name>substrate</name>
    </ligand>
</feature>
<dbReference type="STRING" id="1817813.A2008_12690"/>
<dbReference type="GO" id="GO:0050661">
    <property type="term" value="F:NADP binding"/>
    <property type="evidence" value="ECO:0007669"/>
    <property type="project" value="UniProtKB-UniRule"/>
</dbReference>
<feature type="binding site" evidence="7">
    <location>
        <position position="359"/>
    </location>
    <ligand>
        <name>substrate</name>
    </ligand>
</feature>
<dbReference type="InterPro" id="IPR022675">
    <property type="entry name" value="G6P_DH_C"/>
</dbReference>
<evidence type="ECO:0000256" key="7">
    <source>
        <dbReference type="HAMAP-Rule" id="MF_00966"/>
    </source>
</evidence>
<dbReference type="Gene3D" id="3.30.360.10">
    <property type="entry name" value="Dihydrodipicolinate Reductase, domain 2"/>
    <property type="match status" value="1"/>
</dbReference>
<dbReference type="GO" id="GO:0004345">
    <property type="term" value="F:glucose-6-phosphate dehydrogenase activity"/>
    <property type="evidence" value="ECO:0007669"/>
    <property type="project" value="UniProtKB-UniRule"/>
</dbReference>
<evidence type="ECO:0000256" key="4">
    <source>
        <dbReference type="ARBA" id="ARBA00022857"/>
    </source>
</evidence>
<name>A0A1F7WH08_9BACT</name>
<evidence type="ECO:0000313" key="10">
    <source>
        <dbReference type="EMBL" id="OGM02081.1"/>
    </source>
</evidence>
<dbReference type="SUPFAM" id="SSF55347">
    <property type="entry name" value="Glyceraldehyde-3-phosphate dehydrogenase-like, C-terminal domain"/>
    <property type="match status" value="1"/>
</dbReference>
<dbReference type="SUPFAM" id="SSF51735">
    <property type="entry name" value="NAD(P)-binding Rossmann-fold domains"/>
    <property type="match status" value="1"/>
</dbReference>
<evidence type="ECO:0000256" key="6">
    <source>
        <dbReference type="ARBA" id="ARBA00023277"/>
    </source>
</evidence>
<evidence type="ECO:0000256" key="3">
    <source>
        <dbReference type="ARBA" id="ARBA00022526"/>
    </source>
</evidence>
<dbReference type="InterPro" id="IPR036291">
    <property type="entry name" value="NAD(P)-bd_dom_sf"/>
</dbReference>
<keyword evidence="4 7" id="KW-0521">NADP</keyword>
<evidence type="ECO:0000259" key="8">
    <source>
        <dbReference type="Pfam" id="PF00479"/>
    </source>
</evidence>
<dbReference type="HAMAP" id="MF_00966">
    <property type="entry name" value="G6PD"/>
    <property type="match status" value="1"/>
</dbReference>
<dbReference type="PANTHER" id="PTHR23429">
    <property type="entry name" value="GLUCOSE-6-PHOSPHATE 1-DEHYDROGENASE G6PD"/>
    <property type="match status" value="1"/>
</dbReference>
<dbReference type="InterPro" id="IPR001282">
    <property type="entry name" value="G6P_DH"/>
</dbReference>
<dbReference type="PRINTS" id="PR00079">
    <property type="entry name" value="G6PDHDRGNASE"/>
</dbReference>
<dbReference type="InterPro" id="IPR019796">
    <property type="entry name" value="G6P_DH_AS"/>
</dbReference>
<organism evidence="10 11">
    <name type="scientific">Candidatus Wallbacteria bacterium GWC2_49_35</name>
    <dbReference type="NCBI Taxonomy" id="1817813"/>
    <lineage>
        <taxon>Bacteria</taxon>
        <taxon>Candidatus Walliibacteriota</taxon>
    </lineage>
</organism>
<feature type="binding site" evidence="7">
    <location>
        <position position="57"/>
    </location>
    <ligand>
        <name>NADP(+)</name>
        <dbReference type="ChEBI" id="CHEBI:58349"/>
    </ligand>
</feature>
<feature type="domain" description="Glucose-6-phosphate dehydrogenase C-terminal" evidence="9">
    <location>
        <begin position="208"/>
        <end position="493"/>
    </location>
</feature>
<reference evidence="10 11" key="1">
    <citation type="journal article" date="2016" name="Nat. Commun.">
        <title>Thousands of microbial genomes shed light on interconnected biogeochemical processes in an aquifer system.</title>
        <authorList>
            <person name="Anantharaman K."/>
            <person name="Brown C.T."/>
            <person name="Hug L.A."/>
            <person name="Sharon I."/>
            <person name="Castelle C.J."/>
            <person name="Probst A.J."/>
            <person name="Thomas B.C."/>
            <person name="Singh A."/>
            <person name="Wilkins M.J."/>
            <person name="Karaoz U."/>
            <person name="Brodie E.L."/>
            <person name="Williams K.H."/>
            <person name="Hubbard S.S."/>
            <person name="Banfield J.F."/>
        </authorList>
    </citation>
    <scope>NUCLEOTIDE SEQUENCE [LARGE SCALE GENOMIC DNA]</scope>
</reference>
<feature type="active site" description="Proton acceptor" evidence="7">
    <location>
        <position position="259"/>
    </location>
</feature>
<comment type="catalytic activity">
    <reaction evidence="7">
        <text>D-glucose 6-phosphate + NADP(+) = 6-phospho-D-glucono-1,5-lactone + NADPH + H(+)</text>
        <dbReference type="Rhea" id="RHEA:15841"/>
        <dbReference type="ChEBI" id="CHEBI:15378"/>
        <dbReference type="ChEBI" id="CHEBI:57783"/>
        <dbReference type="ChEBI" id="CHEBI:57955"/>
        <dbReference type="ChEBI" id="CHEBI:58349"/>
        <dbReference type="ChEBI" id="CHEBI:61548"/>
        <dbReference type="EC" id="1.1.1.49"/>
    </reaction>
</comment>
<evidence type="ECO:0000259" key="9">
    <source>
        <dbReference type="Pfam" id="PF02781"/>
    </source>
</evidence>
<gene>
    <name evidence="7" type="primary">zwf</name>
    <name evidence="10" type="ORF">A2008_12690</name>
</gene>
<dbReference type="AlphaFoldDB" id="A0A1F7WH08"/>
<accession>A0A1F7WH08</accession>
<dbReference type="PROSITE" id="PS00069">
    <property type="entry name" value="G6P_DEHYDROGENASE"/>
    <property type="match status" value="1"/>
</dbReference>
<evidence type="ECO:0000256" key="1">
    <source>
        <dbReference type="ARBA" id="ARBA00004937"/>
    </source>
</evidence>
<dbReference type="Gene3D" id="3.40.50.720">
    <property type="entry name" value="NAD(P)-binding Rossmann-like Domain"/>
    <property type="match status" value="1"/>
</dbReference>